<accession>A0A813JPA3</accession>
<name>A0A813JPA3_POLGL</name>
<reference evidence="1" key="1">
    <citation type="submission" date="2021-02" db="EMBL/GenBank/DDBJ databases">
        <authorList>
            <person name="Dougan E. K."/>
            <person name="Rhodes N."/>
            <person name="Thang M."/>
            <person name="Chan C."/>
        </authorList>
    </citation>
    <scope>NUCLEOTIDE SEQUENCE</scope>
</reference>
<evidence type="ECO:0000313" key="2">
    <source>
        <dbReference type="Proteomes" id="UP000626109"/>
    </source>
</evidence>
<dbReference type="Proteomes" id="UP000626109">
    <property type="component" value="Unassembled WGS sequence"/>
</dbReference>
<proteinExistence type="predicted"/>
<organism evidence="1 2">
    <name type="scientific">Polarella glacialis</name>
    <name type="common">Dinoflagellate</name>
    <dbReference type="NCBI Taxonomy" id="89957"/>
    <lineage>
        <taxon>Eukaryota</taxon>
        <taxon>Sar</taxon>
        <taxon>Alveolata</taxon>
        <taxon>Dinophyceae</taxon>
        <taxon>Suessiales</taxon>
        <taxon>Suessiaceae</taxon>
        <taxon>Polarella</taxon>
    </lineage>
</organism>
<gene>
    <name evidence="1" type="ORF">PGLA2088_LOCUS24380</name>
</gene>
<evidence type="ECO:0000313" key="1">
    <source>
        <dbReference type="EMBL" id="CAE8685256.1"/>
    </source>
</evidence>
<comment type="caution">
    <text evidence="1">The sequence shown here is derived from an EMBL/GenBank/DDBJ whole genome shotgun (WGS) entry which is preliminary data.</text>
</comment>
<dbReference type="EMBL" id="CAJNNW010026429">
    <property type="protein sequence ID" value="CAE8685256.1"/>
    <property type="molecule type" value="Genomic_DNA"/>
</dbReference>
<dbReference type="AlphaFoldDB" id="A0A813JPA3"/>
<protein>
    <submittedName>
        <fullName evidence="1">Uncharacterized protein</fullName>
    </submittedName>
</protein>
<sequence>MVKPLPQVLGQLGAGEKVSELGAPPLAGARLEELGSLLAVNGCGSTPAAADEHLLALFQSLALGAEAERLHALARPAQDSIAKRNRRKTYLEPHSCEEWLGRSRAFAARCDKLTFLSCEALYSALAMQHYLELDVADLRLLPAQRRSSDSYTDGVNDQFLLDATRGRFTVMGEVFHYAEATKAGESEVDFVSRLLNAVRAATLPALLAPVTLAMSQSGLAALERASLCIAAVSGGSQRVDYTLELEPGQPGAVRVSLQLLRQGFQEYLLSGTPDEDIDDAPRRSDRESWLKKAATVVLGPGGDVDVVHLEETVDVCHQGRRLPSSDFFQDPPAASAAVAASRPEPTPRCLSGARGCARRLCRRLAAETRHTDLRESGIARVA</sequence>